<gene>
    <name evidence="1" type="ORF">Slati_1845900</name>
</gene>
<accession>A0AAW2X4F8</accession>
<dbReference type="EMBL" id="JACGWN010000006">
    <property type="protein sequence ID" value="KAL0447180.1"/>
    <property type="molecule type" value="Genomic_DNA"/>
</dbReference>
<sequence>MVVSVLIVRDCGVISHCSVIFFLVFDSFDVLTKFHPLGIIGDVSWSYAFLCWQRCSQARALSLRVRDKVGLLAWLSELERVLQDGKERRRGEDVDSSPSLLLNPLQSLMLESIFITILLTAGGIDGFLREDISENMTPTLFKGLTGRCDYL</sequence>
<dbReference type="AlphaFoldDB" id="A0AAW2X4F8"/>
<proteinExistence type="predicted"/>
<protein>
    <submittedName>
        <fullName evidence="1">Uncharacterized protein</fullName>
    </submittedName>
</protein>
<organism evidence="1">
    <name type="scientific">Sesamum latifolium</name>
    <dbReference type="NCBI Taxonomy" id="2727402"/>
    <lineage>
        <taxon>Eukaryota</taxon>
        <taxon>Viridiplantae</taxon>
        <taxon>Streptophyta</taxon>
        <taxon>Embryophyta</taxon>
        <taxon>Tracheophyta</taxon>
        <taxon>Spermatophyta</taxon>
        <taxon>Magnoliopsida</taxon>
        <taxon>eudicotyledons</taxon>
        <taxon>Gunneridae</taxon>
        <taxon>Pentapetalae</taxon>
        <taxon>asterids</taxon>
        <taxon>lamiids</taxon>
        <taxon>Lamiales</taxon>
        <taxon>Pedaliaceae</taxon>
        <taxon>Sesamum</taxon>
    </lineage>
</organism>
<reference evidence="1" key="2">
    <citation type="journal article" date="2024" name="Plant">
        <title>Genomic evolution and insights into agronomic trait innovations of Sesamum species.</title>
        <authorList>
            <person name="Miao H."/>
            <person name="Wang L."/>
            <person name="Qu L."/>
            <person name="Liu H."/>
            <person name="Sun Y."/>
            <person name="Le M."/>
            <person name="Wang Q."/>
            <person name="Wei S."/>
            <person name="Zheng Y."/>
            <person name="Lin W."/>
            <person name="Duan Y."/>
            <person name="Cao H."/>
            <person name="Xiong S."/>
            <person name="Wang X."/>
            <person name="Wei L."/>
            <person name="Li C."/>
            <person name="Ma Q."/>
            <person name="Ju M."/>
            <person name="Zhao R."/>
            <person name="Li G."/>
            <person name="Mu C."/>
            <person name="Tian Q."/>
            <person name="Mei H."/>
            <person name="Zhang T."/>
            <person name="Gao T."/>
            <person name="Zhang H."/>
        </authorList>
    </citation>
    <scope>NUCLEOTIDE SEQUENCE</scope>
    <source>
        <strain evidence="1">KEN1</strain>
    </source>
</reference>
<comment type="caution">
    <text evidence="1">The sequence shown here is derived from an EMBL/GenBank/DDBJ whole genome shotgun (WGS) entry which is preliminary data.</text>
</comment>
<name>A0AAW2X4F8_9LAMI</name>
<evidence type="ECO:0000313" key="1">
    <source>
        <dbReference type="EMBL" id="KAL0447180.1"/>
    </source>
</evidence>
<reference evidence="1" key="1">
    <citation type="submission" date="2020-06" db="EMBL/GenBank/DDBJ databases">
        <authorList>
            <person name="Li T."/>
            <person name="Hu X."/>
            <person name="Zhang T."/>
            <person name="Song X."/>
            <person name="Zhang H."/>
            <person name="Dai N."/>
            <person name="Sheng W."/>
            <person name="Hou X."/>
            <person name="Wei L."/>
        </authorList>
    </citation>
    <scope>NUCLEOTIDE SEQUENCE</scope>
    <source>
        <strain evidence="1">KEN1</strain>
        <tissue evidence="1">Leaf</tissue>
    </source>
</reference>